<dbReference type="EMBL" id="CQPD01000044">
    <property type="protein sequence ID" value="CNU87344.1"/>
    <property type="molecule type" value="Genomic_DNA"/>
</dbReference>
<evidence type="ECO:0000313" key="4">
    <source>
        <dbReference type="Proteomes" id="UP000039541"/>
    </source>
</evidence>
<dbReference type="EMBL" id="CQPC01000005">
    <property type="protein sequence ID" value="CNT66560.1"/>
    <property type="molecule type" value="Genomic_DNA"/>
</dbReference>
<reference evidence="4 5" key="1">
    <citation type="submission" date="2015-03" db="EMBL/GenBank/DDBJ databases">
        <authorList>
            <consortium name="Pathogen Informatics"/>
        </authorList>
    </citation>
    <scope>NUCLEOTIDE SEQUENCE [LARGE SCALE GENOMIC DNA]</scope>
    <source>
        <strain evidence="2 4">3476</strain>
        <strain evidence="3 5">D4891</strain>
    </source>
</reference>
<sequence>MNQDIFKFGISDNAGQRTGSQQHNSDRRHTHQTGDHVLVTVARASHQQQTDQSPYGQGN</sequence>
<protein>
    <submittedName>
        <fullName evidence="3">Uncharacterized protein</fullName>
    </submittedName>
</protein>
<proteinExistence type="predicted"/>
<organism evidence="3 5">
    <name type="scientific">Salmonella enterica subsp. enterica serovar Bovismorbificans</name>
    <dbReference type="NCBI Taxonomy" id="58097"/>
    <lineage>
        <taxon>Bacteria</taxon>
        <taxon>Pseudomonadati</taxon>
        <taxon>Pseudomonadota</taxon>
        <taxon>Gammaproteobacteria</taxon>
        <taxon>Enterobacterales</taxon>
        <taxon>Enterobacteriaceae</taxon>
        <taxon>Salmonella</taxon>
    </lineage>
</organism>
<evidence type="ECO:0000313" key="3">
    <source>
        <dbReference type="EMBL" id="CNU87344.1"/>
    </source>
</evidence>
<accession>A0A655DU58</accession>
<evidence type="ECO:0000313" key="2">
    <source>
        <dbReference type="EMBL" id="CNT66560.1"/>
    </source>
</evidence>
<gene>
    <name evidence="2" type="ORF">ERS008202_00538</name>
    <name evidence="3" type="ORF">ERS008207_03692</name>
</gene>
<name>A0A655DU58_SALET</name>
<evidence type="ECO:0000256" key="1">
    <source>
        <dbReference type="SAM" id="MobiDB-lite"/>
    </source>
</evidence>
<dbReference type="Proteomes" id="UP000042394">
    <property type="component" value="Unassembled WGS sequence"/>
</dbReference>
<evidence type="ECO:0000313" key="5">
    <source>
        <dbReference type="Proteomes" id="UP000042394"/>
    </source>
</evidence>
<dbReference type="AlphaFoldDB" id="A0A655DU58"/>
<feature type="compositionally biased region" description="Polar residues" evidence="1">
    <location>
        <begin position="45"/>
        <end position="59"/>
    </location>
</feature>
<dbReference type="Proteomes" id="UP000039541">
    <property type="component" value="Unassembled WGS sequence"/>
</dbReference>
<feature type="region of interest" description="Disordered" evidence="1">
    <location>
        <begin position="1"/>
        <end position="59"/>
    </location>
</feature>
<feature type="compositionally biased region" description="Polar residues" evidence="1">
    <location>
        <begin position="13"/>
        <end position="23"/>
    </location>
</feature>